<sequence length="484" mass="54383">MTFPRIAVLLIVIIWVALFAALLQRDYFVKKINLHEKQVLTLSREESYLGVYFQGERIGYVQNRYSPRENGSIRLLQNSHLLLNILGQSHPVDMNLEADLSADYLLQSFSFELGSTFYQMNVKGTIEGNSVHYSLSTGKEDTSASITLKAPPILPVNQRGYLLKQDLKPGDKIRIPFFDPITLSGKETTMEYRGKEKVLIHNRVLSLHRFIESYAGIRINSWLDDQGKVIKEESPAGFIFLAEPEFKARDITGKGEEILGAVAVPFAGDIPDLDKASTITFRLTLPEGSSFDLNGDRQIFQDSLLTVTRETIPEGDFCRDQQNNLKATPFIQTNNQEIAALAEQLTRDQVSSTDKVRAISTWLYTHIDKQPVISIPDALSTLKSKKGDCNEHAVLFASLARNSGIPTRIASGVMYHAGKFYYHAWNEVCISDTWLSIDTTKNQIPADLSHIKFIEGGIRDQTKIISLLGNLGIELVNINMQRKD</sequence>
<dbReference type="Gene3D" id="3.10.620.30">
    <property type="match status" value="1"/>
</dbReference>
<dbReference type="InterPro" id="IPR002931">
    <property type="entry name" value="Transglutaminase-like"/>
</dbReference>
<evidence type="ECO:0000259" key="2">
    <source>
        <dbReference type="SMART" id="SM00460"/>
    </source>
</evidence>
<dbReference type="InterPro" id="IPR038765">
    <property type="entry name" value="Papain-like_cys_pep_sf"/>
</dbReference>
<evidence type="ECO:0000313" key="4">
    <source>
        <dbReference type="Proteomes" id="UP000614424"/>
    </source>
</evidence>
<keyword evidence="1" id="KW-0472">Membrane</keyword>
<feature type="transmembrane region" description="Helical" evidence="1">
    <location>
        <begin position="6"/>
        <end position="23"/>
    </location>
</feature>
<dbReference type="AlphaFoldDB" id="A0A8J6NDV1"/>
<keyword evidence="1" id="KW-1133">Transmembrane helix</keyword>
<dbReference type="PANTHER" id="PTHR33490:SF3">
    <property type="entry name" value="CONSERVED INTEGRAL MEMBRANE PROTEIN"/>
    <property type="match status" value="1"/>
</dbReference>
<dbReference type="EMBL" id="JACNJZ010000094">
    <property type="protein sequence ID" value="MBC8317627.1"/>
    <property type="molecule type" value="Genomic_DNA"/>
</dbReference>
<dbReference type="SMART" id="SM00460">
    <property type="entry name" value="TGc"/>
    <property type="match status" value="1"/>
</dbReference>
<dbReference type="Pfam" id="PF01841">
    <property type="entry name" value="Transglut_core"/>
    <property type="match status" value="1"/>
</dbReference>
<name>A0A8J6NDV1_9BACT</name>
<organism evidence="3 4">
    <name type="scientific">Candidatus Desulfobia pelagia</name>
    <dbReference type="NCBI Taxonomy" id="2841692"/>
    <lineage>
        <taxon>Bacteria</taxon>
        <taxon>Pseudomonadati</taxon>
        <taxon>Thermodesulfobacteriota</taxon>
        <taxon>Desulfobulbia</taxon>
        <taxon>Desulfobulbales</taxon>
        <taxon>Desulfobulbaceae</taxon>
        <taxon>Candidatus Desulfobia</taxon>
    </lineage>
</organism>
<comment type="caution">
    <text evidence="3">The sequence shown here is derived from an EMBL/GenBank/DDBJ whole genome shotgun (WGS) entry which is preliminary data.</text>
</comment>
<dbReference type="Proteomes" id="UP000614424">
    <property type="component" value="Unassembled WGS sequence"/>
</dbReference>
<accession>A0A8J6NDV1</accession>
<reference evidence="3 4" key="1">
    <citation type="submission" date="2020-08" db="EMBL/GenBank/DDBJ databases">
        <title>Bridging the membrane lipid divide: bacteria of the FCB group superphylum have the potential to synthesize archaeal ether lipids.</title>
        <authorList>
            <person name="Villanueva L."/>
            <person name="Von Meijenfeldt F.A.B."/>
            <person name="Westbye A.B."/>
            <person name="Yadav S."/>
            <person name="Hopmans E.C."/>
            <person name="Dutilh B.E."/>
            <person name="Sinninghe Damste J.S."/>
        </authorList>
    </citation>
    <scope>NUCLEOTIDE SEQUENCE [LARGE SCALE GENOMIC DNA]</scope>
    <source>
        <strain evidence="3">NIOZ-UU47</strain>
    </source>
</reference>
<feature type="domain" description="Transglutaminase-like" evidence="2">
    <location>
        <begin position="381"/>
        <end position="441"/>
    </location>
</feature>
<proteinExistence type="predicted"/>
<dbReference type="SUPFAM" id="SSF54001">
    <property type="entry name" value="Cysteine proteinases"/>
    <property type="match status" value="1"/>
</dbReference>
<protein>
    <submittedName>
        <fullName evidence="3">Transglutaminase domain-containing protein</fullName>
    </submittedName>
</protein>
<keyword evidence="1" id="KW-0812">Transmembrane</keyword>
<evidence type="ECO:0000256" key="1">
    <source>
        <dbReference type="SAM" id="Phobius"/>
    </source>
</evidence>
<dbReference type="PANTHER" id="PTHR33490">
    <property type="entry name" value="BLR5614 PROTEIN-RELATED"/>
    <property type="match status" value="1"/>
</dbReference>
<evidence type="ECO:0000313" key="3">
    <source>
        <dbReference type="EMBL" id="MBC8317627.1"/>
    </source>
</evidence>
<gene>
    <name evidence="3" type="ORF">H8E41_06945</name>
</gene>